<sequence>MVRVDRVYKDGQSGQVYKDGQSGQGVQGWSEWTGCTRMVRVNRVYKDGQSGQGVQG</sequence>
<name>A0A8S4MN08_BRALA</name>
<keyword evidence="3" id="KW-1185">Reference proteome</keyword>
<feature type="region of interest" description="Disordered" evidence="1">
    <location>
        <begin position="1"/>
        <end position="27"/>
    </location>
</feature>
<comment type="caution">
    <text evidence="2">The sequence shown here is derived from an EMBL/GenBank/DDBJ whole genome shotgun (WGS) entry which is preliminary data.</text>
</comment>
<dbReference type="EMBL" id="CAKMNS010000263">
    <property type="protein sequence ID" value="CAH1277311.1"/>
    <property type="molecule type" value="Genomic_DNA"/>
</dbReference>
<feature type="non-terminal residue" evidence="2">
    <location>
        <position position="56"/>
    </location>
</feature>
<gene>
    <name evidence="2" type="primary">Hypp9559</name>
    <name evidence="2" type="ORF">BLAG_LOCUS26127</name>
</gene>
<reference evidence="2" key="1">
    <citation type="submission" date="2022-01" db="EMBL/GenBank/DDBJ databases">
        <authorList>
            <person name="Braso-Vives M."/>
        </authorList>
    </citation>
    <scope>NUCLEOTIDE SEQUENCE</scope>
</reference>
<evidence type="ECO:0000256" key="1">
    <source>
        <dbReference type="SAM" id="MobiDB-lite"/>
    </source>
</evidence>
<evidence type="ECO:0000313" key="2">
    <source>
        <dbReference type="EMBL" id="CAH1277311.1"/>
    </source>
</evidence>
<dbReference type="Proteomes" id="UP000838412">
    <property type="component" value="Unassembled WGS sequence"/>
</dbReference>
<protein>
    <submittedName>
        <fullName evidence="2">Hypp9559 protein</fullName>
    </submittedName>
</protein>
<organism evidence="2 3">
    <name type="scientific">Branchiostoma lanceolatum</name>
    <name type="common">Common lancelet</name>
    <name type="synonym">Amphioxus lanceolatum</name>
    <dbReference type="NCBI Taxonomy" id="7740"/>
    <lineage>
        <taxon>Eukaryota</taxon>
        <taxon>Metazoa</taxon>
        <taxon>Chordata</taxon>
        <taxon>Cephalochordata</taxon>
        <taxon>Leptocardii</taxon>
        <taxon>Amphioxiformes</taxon>
        <taxon>Branchiostomatidae</taxon>
        <taxon>Branchiostoma</taxon>
    </lineage>
</organism>
<accession>A0A8S4MN08</accession>
<dbReference type="AlphaFoldDB" id="A0A8S4MN08"/>
<proteinExistence type="predicted"/>
<evidence type="ECO:0000313" key="3">
    <source>
        <dbReference type="Proteomes" id="UP000838412"/>
    </source>
</evidence>